<dbReference type="RefSeq" id="WP_183664409.1">
    <property type="nucleotide sequence ID" value="NZ_BAAARH010000010.1"/>
</dbReference>
<organism evidence="3 4">
    <name type="scientific">Neomicrococcus aestuarii</name>
    <dbReference type="NCBI Taxonomy" id="556325"/>
    <lineage>
        <taxon>Bacteria</taxon>
        <taxon>Bacillati</taxon>
        <taxon>Actinomycetota</taxon>
        <taxon>Actinomycetes</taxon>
        <taxon>Micrococcales</taxon>
        <taxon>Micrococcaceae</taxon>
        <taxon>Neomicrococcus</taxon>
    </lineage>
</organism>
<keyword evidence="1" id="KW-0472">Membrane</keyword>
<proteinExistence type="predicted"/>
<evidence type="ECO:0000256" key="2">
    <source>
        <dbReference type="SAM" id="SignalP"/>
    </source>
</evidence>
<sequence length="979" mass="103625">MLAATAVLVTGGIIAAGPASAASLGPGYGDLNTTGTVGAFIAESDGRQVYCMDAGAPAPWNMTTGPTTVTELVSHTGQQLSSTTLAKLNYVLSKWGDSTNPDITAAVQMYVWAEADPVTYNSHGMSGDSWYIGRVPVANRATVLGNLATMRAEANANHAVNPSVDVAVTMADQYNGTLTVTVSPTVLNGNVVLTDATFTDGTTSKALTTGTYPIVGKPTPGVPEYRVSASASYSAAGLGARVNLYETPGQQRLLANGTPAAVTATAQSPWIALDFQPVIGTQVASKYVAEGDSFVDLLTVSTVGTGHWIVIDGHPVELTANGTLYGPFDEQPVEAETAPDGAPVVGTETLLLNQGPGEYASSGSLTAGESGFYTWVWGIDQAAQGENGKYIRGSFTDWFGRVAETHVSPFQPEAVSQTDARLALPGDAVTDTITVSSTNGVWLRIDGEPIPVIFDGIAYQVPGTLPPLEQAGVPSDATPIGHVQVTATGPGTYTSPPVAHPNAGFVTWVWEMRLASQPDEYRDYIAEDWADNYGIPLESTSVRWPVSVTSEVREYNVHPNGRAFDTIQVAGFPDNHGDFTGDGYWGGDLDLITHTVYGPFATDTVLTDDLILDEAPTLTALTTPARNGIYKLGYTDADQIRPTQPGYYVIVSDFAGDDRVQPFRSSPADILERFYVPQPPAPSVEVSVTTKATPEAFVSEPISDTAIVAGDLPEGAYLVFRAYGPYPEQPAIDEELEPFFISEEIPVEGPGEYESGTTTVDAAGLVFWVETLHGPDGEVLAEGFIGAPGETTLVHERPTDLRVTTRAVPEATLGDPAHDVAIVEGTVPEGTVLAFQAYLQTGSKAECEADTLVFDTHDQLITVTGPGEYTSAELVFDRAGTYFWVETLYSPDGEQLHRGECGAEGETTKVVEKPVTPPGPPSLAVTGAGWTWAGIITALVLLATGATLWFGRRLALYRERTGYVRDEDLVADLDDLTKG</sequence>
<evidence type="ECO:0000256" key="1">
    <source>
        <dbReference type="SAM" id="Phobius"/>
    </source>
</evidence>
<keyword evidence="1" id="KW-0812">Transmembrane</keyword>
<dbReference type="AlphaFoldDB" id="A0A7W8TT48"/>
<comment type="caution">
    <text evidence="3">The sequence shown here is derived from an EMBL/GenBank/DDBJ whole genome shotgun (WGS) entry which is preliminary data.</text>
</comment>
<gene>
    <name evidence="3" type="ORF">HD598_001129</name>
</gene>
<feature type="signal peptide" evidence="2">
    <location>
        <begin position="1"/>
        <end position="21"/>
    </location>
</feature>
<dbReference type="Proteomes" id="UP000580797">
    <property type="component" value="Unassembled WGS sequence"/>
</dbReference>
<feature type="chain" id="PRO_5030862014" evidence="2">
    <location>
        <begin position="22"/>
        <end position="979"/>
    </location>
</feature>
<evidence type="ECO:0000313" key="3">
    <source>
        <dbReference type="EMBL" id="MBB5512442.1"/>
    </source>
</evidence>
<dbReference type="EMBL" id="JACHDR010000001">
    <property type="protein sequence ID" value="MBB5512442.1"/>
    <property type="molecule type" value="Genomic_DNA"/>
</dbReference>
<name>A0A7W8TT48_9MICC</name>
<protein>
    <submittedName>
        <fullName evidence="3">Uncharacterized protein</fullName>
    </submittedName>
</protein>
<accession>A0A7W8TT48</accession>
<keyword evidence="2" id="KW-0732">Signal</keyword>
<reference evidence="3 4" key="1">
    <citation type="submission" date="2020-08" db="EMBL/GenBank/DDBJ databases">
        <title>Sequencing the genomes of 1000 actinobacteria strains.</title>
        <authorList>
            <person name="Klenk H.-P."/>
        </authorList>
    </citation>
    <scope>NUCLEOTIDE SEQUENCE [LARGE SCALE GENOMIC DNA]</scope>
    <source>
        <strain evidence="3 4">DSM 105783</strain>
    </source>
</reference>
<feature type="transmembrane region" description="Helical" evidence="1">
    <location>
        <begin position="930"/>
        <end position="950"/>
    </location>
</feature>
<evidence type="ECO:0000313" key="4">
    <source>
        <dbReference type="Proteomes" id="UP000580797"/>
    </source>
</evidence>
<keyword evidence="1" id="KW-1133">Transmembrane helix</keyword>